<accession>A0A937JZ08</accession>
<dbReference type="Gene3D" id="3.30.590.20">
    <property type="match status" value="1"/>
</dbReference>
<reference evidence="1" key="1">
    <citation type="submission" date="2021-01" db="EMBL/GenBank/DDBJ databases">
        <title>Fulvivirga kasyanovii gen. nov., sp nov., a novel member of the phylum Bacteroidetes isolated from seawater in a mussel farm.</title>
        <authorList>
            <person name="Zhao L.-H."/>
            <person name="Wang Z.-J."/>
        </authorList>
    </citation>
    <scope>NUCLEOTIDE SEQUENCE</scope>
    <source>
        <strain evidence="1">2943</strain>
    </source>
</reference>
<dbReference type="Pfam" id="PF04107">
    <property type="entry name" value="GCS2"/>
    <property type="match status" value="1"/>
</dbReference>
<organism evidence="1 2">
    <name type="scientific">Fulvivirga sediminis</name>
    <dbReference type="NCBI Taxonomy" id="2803949"/>
    <lineage>
        <taxon>Bacteria</taxon>
        <taxon>Pseudomonadati</taxon>
        <taxon>Bacteroidota</taxon>
        <taxon>Cytophagia</taxon>
        <taxon>Cytophagales</taxon>
        <taxon>Fulvivirgaceae</taxon>
        <taxon>Fulvivirga</taxon>
    </lineage>
</organism>
<dbReference type="PANTHER" id="PTHR36510:SF1">
    <property type="entry name" value="GLUTAMATE--CYSTEINE LIGASE 2-RELATED"/>
    <property type="match status" value="1"/>
</dbReference>
<dbReference type="GO" id="GO:0042398">
    <property type="term" value="P:modified amino acid biosynthetic process"/>
    <property type="evidence" value="ECO:0007669"/>
    <property type="project" value="InterPro"/>
</dbReference>
<evidence type="ECO:0000313" key="2">
    <source>
        <dbReference type="Proteomes" id="UP000659388"/>
    </source>
</evidence>
<gene>
    <name evidence="1" type="ORF">JL102_12450</name>
</gene>
<dbReference type="RefSeq" id="WP_202244745.1">
    <property type="nucleotide sequence ID" value="NZ_JAESIY010000006.1"/>
</dbReference>
<name>A0A937JZ08_9BACT</name>
<dbReference type="EMBL" id="JAESIY010000006">
    <property type="protein sequence ID" value="MBL3656948.1"/>
    <property type="molecule type" value="Genomic_DNA"/>
</dbReference>
<dbReference type="SUPFAM" id="SSF55931">
    <property type="entry name" value="Glutamine synthetase/guanido kinase"/>
    <property type="match status" value="1"/>
</dbReference>
<dbReference type="PANTHER" id="PTHR36510">
    <property type="entry name" value="GLUTAMATE--CYSTEINE LIGASE 2-RELATED"/>
    <property type="match status" value="1"/>
</dbReference>
<dbReference type="AlphaFoldDB" id="A0A937JZ08"/>
<dbReference type="GO" id="GO:0004357">
    <property type="term" value="F:glutamate-cysteine ligase activity"/>
    <property type="evidence" value="ECO:0007669"/>
    <property type="project" value="InterPro"/>
</dbReference>
<protein>
    <submittedName>
        <fullName evidence="1">Glutamate--cysteine ligase</fullName>
    </submittedName>
</protein>
<keyword evidence="2" id="KW-1185">Reference proteome</keyword>
<dbReference type="InterPro" id="IPR014746">
    <property type="entry name" value="Gln_synth/guanido_kin_cat_dom"/>
</dbReference>
<evidence type="ECO:0000313" key="1">
    <source>
        <dbReference type="EMBL" id="MBL3656948.1"/>
    </source>
</evidence>
<keyword evidence="1" id="KW-0436">Ligase</keyword>
<dbReference type="InterPro" id="IPR050141">
    <property type="entry name" value="GCL_type2/YbdK_subfam"/>
</dbReference>
<dbReference type="Proteomes" id="UP000659388">
    <property type="component" value="Unassembled WGS sequence"/>
</dbReference>
<comment type="caution">
    <text evidence="1">The sequence shown here is derived from an EMBL/GenBank/DDBJ whole genome shotgun (WGS) entry which is preliminary data.</text>
</comment>
<proteinExistence type="predicted"/>
<sequence length="418" mass="47766">MNNRLHLFQAYGVELEYMIVDKESLAVKPVTDLLFKKITGDFVGDVENGVITWCNELVLHVVELKCTQPEHNLSKLLVEFQENITQVNAHLEEFGAMLLPTAAHPLMDPAKNTFLWPHDNNEIYAAYNKIFNCHGHGWSNLQSTHLNLPFYDDEEFAGLHAAIRLVLPILPALAASSPILGGKDTGFLDKRLDYYQKNQKVVPSITGKVIPERAFSKRQYHKLIYDRIAQDIAPHDTTNILQPVWLNSRGAIARFDRGSIEIRLLDIQECPQADMAIVGLIIVLLKMLVNEELISAHEQQQWEVQPLNDIFQETVKYAENTIITNQEYLKIFGIESQSATAKKVWDRIIALAEKAYPKEMEPLMPPLKVISEQGTLATRILHSLSGEYSTENIKLVYRELSDCLRYNEMFQVWIKEQS</sequence>
<dbReference type="InterPro" id="IPR006336">
    <property type="entry name" value="GCS2"/>
</dbReference>